<keyword evidence="1" id="KW-0472">Membrane</keyword>
<reference evidence="2" key="1">
    <citation type="journal article" date="2014" name="Front. Microbiol.">
        <title>High frequency of phylogenetically diverse reductive dehalogenase-homologous genes in deep subseafloor sedimentary metagenomes.</title>
        <authorList>
            <person name="Kawai M."/>
            <person name="Futagami T."/>
            <person name="Toyoda A."/>
            <person name="Takaki Y."/>
            <person name="Nishi S."/>
            <person name="Hori S."/>
            <person name="Arai W."/>
            <person name="Tsubouchi T."/>
            <person name="Morono Y."/>
            <person name="Uchiyama I."/>
            <person name="Ito T."/>
            <person name="Fujiyama A."/>
            <person name="Inagaki F."/>
            <person name="Takami H."/>
        </authorList>
    </citation>
    <scope>NUCLEOTIDE SEQUENCE</scope>
    <source>
        <strain evidence="2">Expedition CK06-06</strain>
    </source>
</reference>
<evidence type="ECO:0000313" key="2">
    <source>
        <dbReference type="EMBL" id="GAH37065.1"/>
    </source>
</evidence>
<dbReference type="AlphaFoldDB" id="X1FWZ2"/>
<feature type="transmembrane region" description="Helical" evidence="1">
    <location>
        <begin position="12"/>
        <end position="33"/>
    </location>
</feature>
<keyword evidence="1" id="KW-1133">Transmembrane helix</keyword>
<sequence length="79" mass="8380">SSPKRGETIMNKLLNVGIALISIAAVSLIYAIVLEIQTGEPVYLLVMKIAAGLFGVGGPLFGLALARRGKRDSSKRNIK</sequence>
<gene>
    <name evidence="2" type="ORF">S03H2_22465</name>
</gene>
<protein>
    <submittedName>
        <fullName evidence="2">Uncharacterized protein</fullName>
    </submittedName>
</protein>
<accession>X1FWZ2</accession>
<dbReference type="EMBL" id="BARU01012103">
    <property type="protein sequence ID" value="GAH37065.1"/>
    <property type="molecule type" value="Genomic_DNA"/>
</dbReference>
<keyword evidence="1" id="KW-0812">Transmembrane</keyword>
<comment type="caution">
    <text evidence="2">The sequence shown here is derived from an EMBL/GenBank/DDBJ whole genome shotgun (WGS) entry which is preliminary data.</text>
</comment>
<feature type="non-terminal residue" evidence="2">
    <location>
        <position position="1"/>
    </location>
</feature>
<evidence type="ECO:0000256" key="1">
    <source>
        <dbReference type="SAM" id="Phobius"/>
    </source>
</evidence>
<feature type="transmembrane region" description="Helical" evidence="1">
    <location>
        <begin position="45"/>
        <end position="66"/>
    </location>
</feature>
<proteinExistence type="predicted"/>
<name>X1FWZ2_9ZZZZ</name>
<organism evidence="2">
    <name type="scientific">marine sediment metagenome</name>
    <dbReference type="NCBI Taxonomy" id="412755"/>
    <lineage>
        <taxon>unclassified sequences</taxon>
        <taxon>metagenomes</taxon>
        <taxon>ecological metagenomes</taxon>
    </lineage>
</organism>